<dbReference type="SUPFAM" id="SSF88946">
    <property type="entry name" value="Sigma2 domain of RNA polymerase sigma factors"/>
    <property type="match status" value="1"/>
</dbReference>
<dbReference type="OrthoDB" id="9780326at2"/>
<dbReference type="Gene3D" id="1.10.1740.10">
    <property type="match status" value="1"/>
</dbReference>
<feature type="domain" description="RNA polymerase sigma factor 70 region 4 type 2" evidence="6">
    <location>
        <begin position="109"/>
        <end position="157"/>
    </location>
</feature>
<protein>
    <submittedName>
        <fullName evidence="7">Sigma-70 family RNA polymerase sigma factor</fullName>
    </submittedName>
</protein>
<dbReference type="InterPro" id="IPR036388">
    <property type="entry name" value="WH-like_DNA-bd_sf"/>
</dbReference>
<dbReference type="InterPro" id="IPR007627">
    <property type="entry name" value="RNA_pol_sigma70_r2"/>
</dbReference>
<accession>A0A3S1JI81</accession>
<feature type="domain" description="RNA polymerase sigma-70 region 2" evidence="5">
    <location>
        <begin position="15"/>
        <end position="81"/>
    </location>
</feature>
<evidence type="ECO:0000256" key="1">
    <source>
        <dbReference type="ARBA" id="ARBA00010641"/>
    </source>
</evidence>
<comment type="similarity">
    <text evidence="1">Belongs to the sigma-70 factor family. ECF subfamily.</text>
</comment>
<keyword evidence="3" id="KW-0731">Sigma factor</keyword>
<keyword evidence="4" id="KW-0804">Transcription</keyword>
<name>A0A3S1JI81_9BACT</name>
<dbReference type="GO" id="GO:0016987">
    <property type="term" value="F:sigma factor activity"/>
    <property type="evidence" value="ECO:0007669"/>
    <property type="project" value="UniProtKB-KW"/>
</dbReference>
<comment type="caution">
    <text evidence="7">The sequence shown here is derived from an EMBL/GenBank/DDBJ whole genome shotgun (WGS) entry which is preliminary data.</text>
</comment>
<evidence type="ECO:0000313" key="7">
    <source>
        <dbReference type="EMBL" id="NSL87680.1"/>
    </source>
</evidence>
<dbReference type="EMBL" id="RIAR02000001">
    <property type="protein sequence ID" value="NSL87680.1"/>
    <property type="molecule type" value="Genomic_DNA"/>
</dbReference>
<dbReference type="SUPFAM" id="SSF88659">
    <property type="entry name" value="Sigma3 and sigma4 domains of RNA polymerase sigma factors"/>
    <property type="match status" value="1"/>
</dbReference>
<dbReference type="AlphaFoldDB" id="A0A3S1JI81"/>
<sequence>MNTTDKQERFLTVLQAHKGIIYKIANAYCQEAENRKDLIQEITVQLWKSFDHYDSRYRYSTWIYRIALNTAISFFRKERRRRHAAELPPDDILEWADTDDRRETDDRLRQLQLFIAELKEMDKALLLLYLEEKSQREIAEITGLSETNVSTRISRIKGILKQKFSTIKN</sequence>
<evidence type="ECO:0000256" key="4">
    <source>
        <dbReference type="ARBA" id="ARBA00023163"/>
    </source>
</evidence>
<dbReference type="GO" id="GO:0003677">
    <property type="term" value="F:DNA binding"/>
    <property type="evidence" value="ECO:0007669"/>
    <property type="project" value="InterPro"/>
</dbReference>
<evidence type="ECO:0000259" key="6">
    <source>
        <dbReference type="Pfam" id="PF08281"/>
    </source>
</evidence>
<evidence type="ECO:0000259" key="5">
    <source>
        <dbReference type="Pfam" id="PF04542"/>
    </source>
</evidence>
<dbReference type="PANTHER" id="PTHR43133:SF45">
    <property type="entry name" value="RNA POLYMERASE ECF-TYPE SIGMA FACTOR"/>
    <property type="match status" value="1"/>
</dbReference>
<dbReference type="InterPro" id="IPR014284">
    <property type="entry name" value="RNA_pol_sigma-70_dom"/>
</dbReference>
<dbReference type="InterPro" id="IPR013325">
    <property type="entry name" value="RNA_pol_sigma_r2"/>
</dbReference>
<dbReference type="Proteomes" id="UP000281028">
    <property type="component" value="Unassembled WGS sequence"/>
</dbReference>
<evidence type="ECO:0000313" key="8">
    <source>
        <dbReference type="Proteomes" id="UP000281028"/>
    </source>
</evidence>
<dbReference type="GO" id="GO:0006352">
    <property type="term" value="P:DNA-templated transcription initiation"/>
    <property type="evidence" value="ECO:0007669"/>
    <property type="project" value="InterPro"/>
</dbReference>
<evidence type="ECO:0000256" key="3">
    <source>
        <dbReference type="ARBA" id="ARBA00023082"/>
    </source>
</evidence>
<keyword evidence="2" id="KW-0805">Transcription regulation</keyword>
<reference evidence="7" key="1">
    <citation type="submission" date="2020-05" db="EMBL/GenBank/DDBJ databases">
        <title>Chitinophaga laudate sp. nov., isolated from a tropical peat swamp.</title>
        <authorList>
            <person name="Goh C.B.S."/>
            <person name="Lee M.S."/>
            <person name="Parimannan S."/>
            <person name="Pasbakhsh P."/>
            <person name="Yule C.M."/>
            <person name="Rajandas H."/>
            <person name="Loke S."/>
            <person name="Croft L."/>
            <person name="Tan J.B.L."/>
        </authorList>
    </citation>
    <scope>NUCLEOTIDE SEQUENCE</scope>
    <source>
        <strain evidence="7">Mgbs1</strain>
    </source>
</reference>
<dbReference type="Pfam" id="PF08281">
    <property type="entry name" value="Sigma70_r4_2"/>
    <property type="match status" value="1"/>
</dbReference>
<organism evidence="7 8">
    <name type="scientific">Chitinophaga solisilvae</name>
    <dbReference type="NCBI Taxonomy" id="1233460"/>
    <lineage>
        <taxon>Bacteria</taxon>
        <taxon>Pseudomonadati</taxon>
        <taxon>Bacteroidota</taxon>
        <taxon>Chitinophagia</taxon>
        <taxon>Chitinophagales</taxon>
        <taxon>Chitinophagaceae</taxon>
        <taxon>Chitinophaga</taxon>
    </lineage>
</organism>
<dbReference type="PANTHER" id="PTHR43133">
    <property type="entry name" value="RNA POLYMERASE ECF-TYPE SIGMA FACTO"/>
    <property type="match status" value="1"/>
</dbReference>
<dbReference type="Pfam" id="PF04542">
    <property type="entry name" value="Sigma70_r2"/>
    <property type="match status" value="1"/>
</dbReference>
<keyword evidence="8" id="KW-1185">Reference proteome</keyword>
<dbReference type="NCBIfam" id="TIGR02937">
    <property type="entry name" value="sigma70-ECF"/>
    <property type="match status" value="1"/>
</dbReference>
<proteinExistence type="inferred from homology"/>
<dbReference type="InterPro" id="IPR013249">
    <property type="entry name" value="RNA_pol_sigma70_r4_t2"/>
</dbReference>
<dbReference type="Gene3D" id="1.10.10.10">
    <property type="entry name" value="Winged helix-like DNA-binding domain superfamily/Winged helix DNA-binding domain"/>
    <property type="match status" value="1"/>
</dbReference>
<dbReference type="InterPro" id="IPR013324">
    <property type="entry name" value="RNA_pol_sigma_r3/r4-like"/>
</dbReference>
<gene>
    <name evidence="7" type="ORF">ECE50_012605</name>
</gene>
<evidence type="ECO:0000256" key="2">
    <source>
        <dbReference type="ARBA" id="ARBA00023015"/>
    </source>
</evidence>
<dbReference type="InterPro" id="IPR039425">
    <property type="entry name" value="RNA_pol_sigma-70-like"/>
</dbReference>